<reference evidence="2" key="2">
    <citation type="submission" date="2021-10" db="EMBL/GenBank/DDBJ databases">
        <title>Phylogenomics reveals ancestral predisposition of the termite-cultivated fungus Termitomyces towards a domesticated lifestyle.</title>
        <authorList>
            <person name="Auxier B."/>
            <person name="Grum-Grzhimaylo A."/>
            <person name="Cardenas M.E."/>
            <person name="Lodge J.D."/>
            <person name="Laessoe T."/>
            <person name="Pedersen O."/>
            <person name="Smith M.E."/>
            <person name="Kuyper T.W."/>
            <person name="Franco-Molano E.A."/>
            <person name="Baroni T.J."/>
            <person name="Aanen D.K."/>
        </authorList>
    </citation>
    <scope>NUCLEOTIDE SEQUENCE</scope>
    <source>
        <strain evidence="2">D49</strain>
    </source>
</reference>
<protein>
    <submittedName>
        <fullName evidence="2">Uncharacterized protein</fullName>
    </submittedName>
</protein>
<evidence type="ECO:0000313" key="3">
    <source>
        <dbReference type="Proteomes" id="UP000717328"/>
    </source>
</evidence>
<feature type="region of interest" description="Disordered" evidence="1">
    <location>
        <begin position="1"/>
        <end position="91"/>
    </location>
</feature>
<comment type="caution">
    <text evidence="2">The sequence shown here is derived from an EMBL/GenBank/DDBJ whole genome shotgun (WGS) entry which is preliminary data.</text>
</comment>
<evidence type="ECO:0000256" key="1">
    <source>
        <dbReference type="SAM" id="MobiDB-lite"/>
    </source>
</evidence>
<dbReference type="AlphaFoldDB" id="A0A9P7K7N1"/>
<dbReference type="EMBL" id="JABCKI010005733">
    <property type="protein sequence ID" value="KAG5639060.1"/>
    <property type="molecule type" value="Genomic_DNA"/>
</dbReference>
<dbReference type="Proteomes" id="UP000717328">
    <property type="component" value="Unassembled WGS sequence"/>
</dbReference>
<accession>A0A9P7K7N1</accession>
<proteinExistence type="predicted"/>
<sequence length="124" mass="12925">MGIPNTHHYPCRNPPPPPRGASTRETSDLSIVNDSKWSHHPPPVPDADQNASNSPVGEDTTFSGGVPGHGTSTSHTAVVCLDSTPASGQGSRILELSDAEYSEQGDASVHIAFVVVETTTATKP</sequence>
<name>A0A9P7K7N1_9AGAR</name>
<reference evidence="2" key="1">
    <citation type="submission" date="2021-02" db="EMBL/GenBank/DDBJ databases">
        <authorList>
            <person name="Nieuwenhuis M."/>
            <person name="Van De Peppel L.J.J."/>
        </authorList>
    </citation>
    <scope>NUCLEOTIDE SEQUENCE</scope>
    <source>
        <strain evidence="2">D49</strain>
    </source>
</reference>
<evidence type="ECO:0000313" key="2">
    <source>
        <dbReference type="EMBL" id="KAG5639060.1"/>
    </source>
</evidence>
<keyword evidence="3" id="KW-1185">Reference proteome</keyword>
<gene>
    <name evidence="2" type="ORF">H0H81_007318</name>
</gene>
<organism evidence="2 3">
    <name type="scientific">Sphagnurus paluster</name>
    <dbReference type="NCBI Taxonomy" id="117069"/>
    <lineage>
        <taxon>Eukaryota</taxon>
        <taxon>Fungi</taxon>
        <taxon>Dikarya</taxon>
        <taxon>Basidiomycota</taxon>
        <taxon>Agaricomycotina</taxon>
        <taxon>Agaricomycetes</taxon>
        <taxon>Agaricomycetidae</taxon>
        <taxon>Agaricales</taxon>
        <taxon>Tricholomatineae</taxon>
        <taxon>Lyophyllaceae</taxon>
        <taxon>Sphagnurus</taxon>
    </lineage>
</organism>
<feature type="compositionally biased region" description="Polar residues" evidence="1">
    <location>
        <begin position="49"/>
        <end position="63"/>
    </location>
</feature>